<evidence type="ECO:0000256" key="2">
    <source>
        <dbReference type="ARBA" id="ARBA00022801"/>
    </source>
</evidence>
<evidence type="ECO:0000256" key="1">
    <source>
        <dbReference type="ARBA" id="ARBA00022741"/>
    </source>
</evidence>
<sequence length="229" mass="24357">MQFGNDINTGTLQRVKRYHALIEANPFPGFYAAVPAYATLSIFYNPVEVMQSPELSGADCINRLTAYLKSLDDVNVAEPSTCGTTVNIPVCYGGKFGPDLSEVAAVNGLSEQQVIQLHNEAVYTVYMIGFVPGFAYLGGMNSLLATPRKQQPRVAVPAGAVGIGGNQTGVYPLATPGGWQLIGQTPLQLFDAASEQPSLLKAGDTVVFKPISADEFNNYLITGNAAAYN</sequence>
<evidence type="ECO:0000256" key="3">
    <source>
        <dbReference type="ARBA" id="ARBA00022840"/>
    </source>
</evidence>
<dbReference type="GO" id="GO:0016787">
    <property type="term" value="F:hydrolase activity"/>
    <property type="evidence" value="ECO:0007669"/>
    <property type="project" value="UniProtKB-KW"/>
</dbReference>
<dbReference type="NCBIfam" id="TIGR00370">
    <property type="entry name" value="5-oxoprolinase subunit PxpB"/>
    <property type="match status" value="1"/>
</dbReference>
<name>A0A367GS56_9SPHI</name>
<dbReference type="OrthoDB" id="9778567at2"/>
<dbReference type="EMBL" id="QGDC01000002">
    <property type="protein sequence ID" value="RCH56282.1"/>
    <property type="molecule type" value="Genomic_DNA"/>
</dbReference>
<comment type="caution">
    <text evidence="5">The sequence shown here is derived from an EMBL/GenBank/DDBJ whole genome shotgun (WGS) entry which is preliminary data.</text>
</comment>
<dbReference type="Gene3D" id="2.40.100.10">
    <property type="entry name" value="Cyclophilin-like"/>
    <property type="match status" value="1"/>
</dbReference>
<dbReference type="Gene3D" id="3.30.1360.40">
    <property type="match status" value="1"/>
</dbReference>
<dbReference type="SMART" id="SM00796">
    <property type="entry name" value="AHS1"/>
    <property type="match status" value="1"/>
</dbReference>
<evidence type="ECO:0000313" key="5">
    <source>
        <dbReference type="EMBL" id="RCH56282.1"/>
    </source>
</evidence>
<dbReference type="SUPFAM" id="SSF160467">
    <property type="entry name" value="PH0987 N-terminal domain-like"/>
    <property type="match status" value="1"/>
</dbReference>
<dbReference type="InterPro" id="IPR003833">
    <property type="entry name" value="CT_C_D"/>
</dbReference>
<dbReference type="SUPFAM" id="SSF50891">
    <property type="entry name" value="Cyclophilin-like"/>
    <property type="match status" value="1"/>
</dbReference>
<evidence type="ECO:0000313" key="6">
    <source>
        <dbReference type="Proteomes" id="UP000253209"/>
    </source>
</evidence>
<accession>A0A367GS56</accession>
<dbReference type="Pfam" id="PF02682">
    <property type="entry name" value="CT_C_D"/>
    <property type="match status" value="1"/>
</dbReference>
<gene>
    <name evidence="5" type="ORF">DJ568_05595</name>
</gene>
<dbReference type="Proteomes" id="UP000253209">
    <property type="component" value="Unassembled WGS sequence"/>
</dbReference>
<reference evidence="5 6" key="1">
    <citation type="submission" date="2018-05" db="EMBL/GenBank/DDBJ databases">
        <title>Mucilaginibacter hurinus sp. nov., isolated from briquette warehouse soil.</title>
        <authorList>
            <person name="Choi L."/>
        </authorList>
    </citation>
    <scope>NUCLEOTIDE SEQUENCE [LARGE SCALE GENOMIC DNA]</scope>
    <source>
        <strain evidence="5 6">ZR32</strain>
    </source>
</reference>
<dbReference type="AlphaFoldDB" id="A0A367GS56"/>
<keyword evidence="1" id="KW-0547">Nucleotide-binding</keyword>
<dbReference type="GO" id="GO:0005524">
    <property type="term" value="F:ATP binding"/>
    <property type="evidence" value="ECO:0007669"/>
    <property type="project" value="UniProtKB-KW"/>
</dbReference>
<dbReference type="InterPro" id="IPR010016">
    <property type="entry name" value="PxpB"/>
</dbReference>
<keyword evidence="6" id="KW-1185">Reference proteome</keyword>
<keyword evidence="2 5" id="KW-0378">Hydrolase</keyword>
<evidence type="ECO:0000259" key="4">
    <source>
        <dbReference type="SMART" id="SM00796"/>
    </source>
</evidence>
<protein>
    <submittedName>
        <fullName evidence="5">Allophanate hydrolase subunit 1</fullName>
    </submittedName>
</protein>
<dbReference type="InterPro" id="IPR029000">
    <property type="entry name" value="Cyclophilin-like_dom_sf"/>
</dbReference>
<feature type="domain" description="Carboxyltransferase" evidence="4">
    <location>
        <begin position="2"/>
        <end position="200"/>
    </location>
</feature>
<dbReference type="PANTHER" id="PTHR34698:SF2">
    <property type="entry name" value="5-OXOPROLINASE SUBUNIT B"/>
    <property type="match status" value="1"/>
</dbReference>
<dbReference type="PANTHER" id="PTHR34698">
    <property type="entry name" value="5-OXOPROLINASE SUBUNIT B"/>
    <property type="match status" value="1"/>
</dbReference>
<keyword evidence="3" id="KW-0067">ATP-binding</keyword>
<proteinExistence type="predicted"/>
<organism evidence="5 6">
    <name type="scientific">Mucilaginibacter hurinus</name>
    <dbReference type="NCBI Taxonomy" id="2201324"/>
    <lineage>
        <taxon>Bacteria</taxon>
        <taxon>Pseudomonadati</taxon>
        <taxon>Bacteroidota</taxon>
        <taxon>Sphingobacteriia</taxon>
        <taxon>Sphingobacteriales</taxon>
        <taxon>Sphingobacteriaceae</taxon>
        <taxon>Mucilaginibacter</taxon>
    </lineage>
</organism>